<dbReference type="AlphaFoldDB" id="A0AA36G3H6"/>
<accession>A0AA36G3H6</accession>
<evidence type="ECO:0000313" key="3">
    <source>
        <dbReference type="EMBL" id="CAJ0574543.1"/>
    </source>
</evidence>
<evidence type="ECO:0000313" key="4">
    <source>
        <dbReference type="Proteomes" id="UP001177023"/>
    </source>
</evidence>
<sequence>MAISAYGLIAFACTVGLASAGILDASVPGTTTDYADFFRNHFSSIKDLIPGSQSDLLTNVNRVKDLLTAVNSQKGMLGPLVGEAQRGTLNGIGGLLRDVAGFGNKVGREGEGRFNQNKSAWNTLLDKVFNTSGLLKLLPLLTRASSTVPVISAVLAPLALLIARL</sequence>
<keyword evidence="4" id="KW-1185">Reference proteome</keyword>
<dbReference type="Proteomes" id="UP001177023">
    <property type="component" value="Unassembled WGS sequence"/>
</dbReference>
<comment type="caution">
    <text evidence="3">The sequence shown here is derived from an EMBL/GenBank/DDBJ whole genome shotgun (WGS) entry which is preliminary data.</text>
</comment>
<keyword evidence="2" id="KW-0732">Signal</keyword>
<evidence type="ECO:0000256" key="1">
    <source>
        <dbReference type="SAM" id="Phobius"/>
    </source>
</evidence>
<gene>
    <name evidence="3" type="ORF">MSPICULIGERA_LOCUS12875</name>
</gene>
<protein>
    <submittedName>
        <fullName evidence="3">Uncharacterized protein</fullName>
    </submittedName>
</protein>
<evidence type="ECO:0000256" key="2">
    <source>
        <dbReference type="SAM" id="SignalP"/>
    </source>
</evidence>
<feature type="chain" id="PRO_5041270916" evidence="2">
    <location>
        <begin position="21"/>
        <end position="165"/>
    </location>
</feature>
<keyword evidence="1" id="KW-0812">Transmembrane</keyword>
<name>A0AA36G3H6_9BILA</name>
<feature type="non-terminal residue" evidence="3">
    <location>
        <position position="1"/>
    </location>
</feature>
<organism evidence="3 4">
    <name type="scientific">Mesorhabditis spiculigera</name>
    <dbReference type="NCBI Taxonomy" id="96644"/>
    <lineage>
        <taxon>Eukaryota</taxon>
        <taxon>Metazoa</taxon>
        <taxon>Ecdysozoa</taxon>
        <taxon>Nematoda</taxon>
        <taxon>Chromadorea</taxon>
        <taxon>Rhabditida</taxon>
        <taxon>Rhabditina</taxon>
        <taxon>Rhabditomorpha</taxon>
        <taxon>Rhabditoidea</taxon>
        <taxon>Rhabditidae</taxon>
        <taxon>Mesorhabditinae</taxon>
        <taxon>Mesorhabditis</taxon>
    </lineage>
</organism>
<dbReference type="EMBL" id="CATQJA010002631">
    <property type="protein sequence ID" value="CAJ0574543.1"/>
    <property type="molecule type" value="Genomic_DNA"/>
</dbReference>
<keyword evidence="1" id="KW-0472">Membrane</keyword>
<feature type="transmembrane region" description="Helical" evidence="1">
    <location>
        <begin position="144"/>
        <end position="163"/>
    </location>
</feature>
<reference evidence="3" key="1">
    <citation type="submission" date="2023-06" db="EMBL/GenBank/DDBJ databases">
        <authorList>
            <person name="Delattre M."/>
        </authorList>
    </citation>
    <scope>NUCLEOTIDE SEQUENCE</scope>
    <source>
        <strain evidence="3">AF72</strain>
    </source>
</reference>
<feature type="signal peptide" evidence="2">
    <location>
        <begin position="1"/>
        <end position="20"/>
    </location>
</feature>
<proteinExistence type="predicted"/>
<keyword evidence="1" id="KW-1133">Transmembrane helix</keyword>